<dbReference type="SMART" id="SM00530">
    <property type="entry name" value="HTH_XRE"/>
    <property type="match status" value="1"/>
</dbReference>
<dbReference type="CDD" id="cd00093">
    <property type="entry name" value="HTH_XRE"/>
    <property type="match status" value="1"/>
</dbReference>
<name>A0A4Y1VJ52_BACUN</name>
<organism evidence="2 3">
    <name type="scientific">Bacteroides uniformis</name>
    <dbReference type="NCBI Taxonomy" id="820"/>
    <lineage>
        <taxon>Bacteria</taxon>
        <taxon>Pseudomonadati</taxon>
        <taxon>Bacteroidota</taxon>
        <taxon>Bacteroidia</taxon>
        <taxon>Bacteroidales</taxon>
        <taxon>Bacteroidaceae</taxon>
        <taxon>Bacteroides</taxon>
    </lineage>
</organism>
<reference evidence="2 3" key="1">
    <citation type="submission" date="2019-06" db="EMBL/GenBank/DDBJ databases">
        <title>Complete genome sequence of Bacteroides uniformis NBRC 113350.</title>
        <authorList>
            <person name="Miura T."/>
            <person name="Furukawa M."/>
            <person name="Shimamura M."/>
            <person name="Ohyama Y."/>
            <person name="Yamazoe A."/>
            <person name="Kawasaki H."/>
        </authorList>
    </citation>
    <scope>NUCLEOTIDE SEQUENCE [LARGE SCALE GENOMIC DNA]</scope>
    <source>
        <strain evidence="2 3">NBRC 113350</strain>
    </source>
</reference>
<dbReference type="KEGG" id="bun:Bun01g_20390"/>
<dbReference type="InterPro" id="IPR010982">
    <property type="entry name" value="Lambda_DNA-bd_dom_sf"/>
</dbReference>
<dbReference type="Proteomes" id="UP000320533">
    <property type="component" value="Chromosome"/>
</dbReference>
<dbReference type="Pfam" id="PF01381">
    <property type="entry name" value="HTH_3"/>
    <property type="match status" value="1"/>
</dbReference>
<dbReference type="SUPFAM" id="SSF47413">
    <property type="entry name" value="lambda repressor-like DNA-binding domains"/>
    <property type="match status" value="1"/>
</dbReference>
<evidence type="ECO:0000313" key="3">
    <source>
        <dbReference type="Proteomes" id="UP000320533"/>
    </source>
</evidence>
<proteinExistence type="predicted"/>
<evidence type="ECO:0000313" key="2">
    <source>
        <dbReference type="EMBL" id="BBK87669.1"/>
    </source>
</evidence>
<dbReference type="PROSITE" id="PS50943">
    <property type="entry name" value="HTH_CROC1"/>
    <property type="match status" value="1"/>
</dbReference>
<feature type="domain" description="HTH cro/C1-type" evidence="1">
    <location>
        <begin position="31"/>
        <end position="71"/>
    </location>
</feature>
<gene>
    <name evidence="2" type="ORF">Bun01g_20390</name>
</gene>
<accession>A0A4Y1VJ52</accession>
<dbReference type="Gene3D" id="1.10.260.40">
    <property type="entry name" value="lambda repressor-like DNA-binding domains"/>
    <property type="match status" value="1"/>
</dbReference>
<sequence length="87" mass="10158">MERKKILMEKEKDINRIKVVLVEKKRTNKWLAEQLGKDPATVSKWCTNTSQPGLETLLEIARVLDVDIKELLNSTRDDVQLVRIQKQ</sequence>
<dbReference type="EMBL" id="AP019724">
    <property type="protein sequence ID" value="BBK87669.1"/>
    <property type="molecule type" value="Genomic_DNA"/>
</dbReference>
<evidence type="ECO:0000259" key="1">
    <source>
        <dbReference type="PROSITE" id="PS50943"/>
    </source>
</evidence>
<protein>
    <submittedName>
        <fullName evidence="2">Transcriptional regulator</fullName>
    </submittedName>
</protein>
<dbReference type="AlphaFoldDB" id="A0A4Y1VJ52"/>
<dbReference type="InterPro" id="IPR001387">
    <property type="entry name" value="Cro/C1-type_HTH"/>
</dbReference>
<dbReference type="GO" id="GO:0003677">
    <property type="term" value="F:DNA binding"/>
    <property type="evidence" value="ECO:0007669"/>
    <property type="project" value="InterPro"/>
</dbReference>
<dbReference type="REBASE" id="313700">
    <property type="entry name" value="C.Bun113350ORF20380P"/>
</dbReference>